<dbReference type="Proteomes" id="UP000001072">
    <property type="component" value="Unassembled WGS sequence"/>
</dbReference>
<name>F4S6N2_MELLP</name>
<dbReference type="Gene3D" id="2.30.29.30">
    <property type="entry name" value="Pleckstrin-homology domain (PH domain)/Phosphotyrosine-binding domain (PTB)"/>
    <property type="match status" value="2"/>
</dbReference>
<evidence type="ECO:0000256" key="3">
    <source>
        <dbReference type="ARBA" id="ARBA00022676"/>
    </source>
</evidence>
<dbReference type="HOGENOM" id="CLU_000537_6_2_1"/>
<sequence>MTSSQPQSPPSSAVSSVEPPNSIASAAGLHDPILPYGLNGLGSTASMVGILKAAALNPYEDLDDGLADDSELWSPNTTQQPRAMLSDEESDDDDNTEEGLLFTPTRPVHPSSSLIRGASTLDYPSRHHLDGLARQLIERQTHCAEIAIQKTHTPLIENSSPSTRTLKLLEEPTSILNDILPEADRPSSPDRESELTPDDRLRLLEEQFGTWSGLDASGQPESESWIGQVAGVLYRSVIVKGVILLTDRRLCYIAYLPITDKGKLIRSGTATYKSGARFSKRQRRWVELRTDSITDYRSSTKLFRPLSSLHLSDIKRILPISPEEPRTLSFRLMDDHVIHLEFDTAESTALWHHDFVQALFSLKTHFSNQIKLSLPLRRIRKLHREVFENIAKMMTFELDFGVLSPFYTDSSEALSRGVVEEPIDEKDHSRIKMAYLLSHDPFDENIIDAIVRAKMEISSSQTESQPSTAHRTPLPVLEVLEPRDLESENVDDPTKLTESASYESTDKNMSDLAKGFVKAFGLEAHQKLYICPCSLVRTLPSFGNMSISNDYFCFWRPAVVIGQDLKLRIPLKDIAEAKECSAFGFTRSGLSIEIAGAADIRLDFSSQASRDETVKVINLAVDRVREAGARAARRQSSLPTHNLLCPPDESLPPSPLTARQRQSLPAIIGFVQPEPTTRPYRITCMTIGSRGDVQPYISLAKRLMQDGHIVTIASHPEYRSWVESFGILYKDLGGDPGALMKLSVDHAFFSPGFFKEGLGKFRQWLDDLFMEAWNACTESKAEILIESPSTFSGIHIAEALRIPYFRAFTMTWTSTSTYPQAFASSIDLGPTYNLLSYSLFDSLIWRAMSGQVNRWRKNTLGIPPTTLEKMQSYKVPFLYNFSSAVVPKPLDWRDHINVTGYWFLDQSQGNYVPPPDLTAFIASARADGQPLIYVGFGSITVPDAAAVTKAIYAAVVQAGVRAIVAKGWSERTQTTSADSVPIEVPPEVHVLSSIPHDWLFPQIDAACHHGGAGTTGISLRFGLPTLIHPFFGDQMFWADRVTRLGAGMRVDHLTTSCLSEAFVKATKDRVL</sequence>
<dbReference type="KEGG" id="mlr:MELLADRAFT_79414"/>
<evidence type="ECO:0000256" key="1">
    <source>
        <dbReference type="ARBA" id="ARBA00006962"/>
    </source>
</evidence>
<evidence type="ECO:0000256" key="8">
    <source>
        <dbReference type="SAM" id="MobiDB-lite"/>
    </source>
</evidence>
<gene>
    <name evidence="10" type="ORF">MELLADRAFT_79414</name>
</gene>
<comment type="catalytic activity">
    <reaction evidence="6">
        <text>ergosterol + UDP-alpha-D-glucose = ergosteryl 3-beta-D-glucoside + UDP + H(+)</text>
        <dbReference type="Rhea" id="RHEA:61836"/>
        <dbReference type="ChEBI" id="CHEBI:15378"/>
        <dbReference type="ChEBI" id="CHEBI:16933"/>
        <dbReference type="ChEBI" id="CHEBI:52973"/>
        <dbReference type="ChEBI" id="CHEBI:58223"/>
        <dbReference type="ChEBI" id="CHEBI:58885"/>
    </reaction>
    <physiologicalReaction direction="left-to-right" evidence="6">
        <dbReference type="Rhea" id="RHEA:61837"/>
    </physiologicalReaction>
</comment>
<accession>F4S6N2</accession>
<dbReference type="Pfam" id="PF06722">
    <property type="entry name" value="EryCIII-like_C"/>
    <property type="match status" value="1"/>
</dbReference>
<evidence type="ECO:0000256" key="7">
    <source>
        <dbReference type="ARBA" id="ARBA00049453"/>
    </source>
</evidence>
<evidence type="ECO:0000259" key="9">
    <source>
        <dbReference type="SMART" id="SM00233"/>
    </source>
</evidence>
<dbReference type="InterPro" id="IPR002213">
    <property type="entry name" value="UDP_glucos_trans"/>
</dbReference>
<dbReference type="FunFam" id="3.40.50.2000:FF:000009">
    <property type="entry name" value="Sterol 3-beta-glucosyltransferase UGT80A2"/>
    <property type="match status" value="1"/>
</dbReference>
<dbReference type="Pfam" id="PF03033">
    <property type="entry name" value="Glyco_transf_28"/>
    <property type="match status" value="1"/>
</dbReference>
<dbReference type="PANTHER" id="PTHR48050:SF26">
    <property type="entry name" value="STEROL 3-BETA-GLUCOSYLTRANSFERASE"/>
    <property type="match status" value="1"/>
</dbReference>
<dbReference type="CDD" id="cd03784">
    <property type="entry name" value="GT1_Gtf-like"/>
    <property type="match status" value="1"/>
</dbReference>
<keyword evidence="4 10" id="KW-0808">Transferase</keyword>
<dbReference type="EMBL" id="GL883155">
    <property type="protein sequence ID" value="EGF99730.1"/>
    <property type="molecule type" value="Genomic_DNA"/>
</dbReference>
<dbReference type="OrthoDB" id="10261837at2759"/>
<dbReference type="InterPro" id="IPR010610">
    <property type="entry name" value="EryCIII-like_C"/>
</dbReference>
<feature type="region of interest" description="Disordered" evidence="8">
    <location>
        <begin position="66"/>
        <end position="113"/>
    </location>
</feature>
<organism evidence="11">
    <name type="scientific">Melampsora larici-populina (strain 98AG31 / pathotype 3-4-7)</name>
    <name type="common">Poplar leaf rust fungus</name>
    <dbReference type="NCBI Taxonomy" id="747676"/>
    <lineage>
        <taxon>Eukaryota</taxon>
        <taxon>Fungi</taxon>
        <taxon>Dikarya</taxon>
        <taxon>Basidiomycota</taxon>
        <taxon>Pucciniomycotina</taxon>
        <taxon>Pucciniomycetes</taxon>
        <taxon>Pucciniales</taxon>
        <taxon>Melampsoraceae</taxon>
        <taxon>Melampsora</taxon>
    </lineage>
</organism>
<dbReference type="SUPFAM" id="SSF50729">
    <property type="entry name" value="PH domain-like"/>
    <property type="match status" value="1"/>
</dbReference>
<dbReference type="InterPro" id="IPR004276">
    <property type="entry name" value="GlycoTrans_28_N"/>
</dbReference>
<dbReference type="RefSeq" id="XP_007416997.1">
    <property type="nucleotide sequence ID" value="XM_007416935.1"/>
</dbReference>
<dbReference type="InterPro" id="IPR011993">
    <property type="entry name" value="PH-like_dom_sf"/>
</dbReference>
<evidence type="ECO:0000313" key="10">
    <source>
        <dbReference type="EMBL" id="EGF99730.1"/>
    </source>
</evidence>
<dbReference type="VEuPathDB" id="FungiDB:MELLADRAFT_79414"/>
<dbReference type="GeneID" id="18933267"/>
<comment type="catalytic activity">
    <reaction evidence="7">
        <text>a sterol + UDP-alpha-D-glucose = a sterol 3-beta-D-glucoside + UDP + H(+)</text>
        <dbReference type="Rhea" id="RHEA:22724"/>
        <dbReference type="ChEBI" id="CHEBI:15378"/>
        <dbReference type="ChEBI" id="CHEBI:15889"/>
        <dbReference type="ChEBI" id="CHEBI:37424"/>
        <dbReference type="ChEBI" id="CHEBI:58223"/>
        <dbReference type="ChEBI" id="CHEBI:58885"/>
        <dbReference type="EC" id="2.4.1.173"/>
    </reaction>
    <physiologicalReaction direction="left-to-right" evidence="7">
        <dbReference type="Rhea" id="RHEA:22725"/>
    </physiologicalReaction>
</comment>
<dbReference type="FunFam" id="3.40.50.2000:FF:000029">
    <property type="entry name" value="Sterol 3-beta-glucosyltransferase"/>
    <property type="match status" value="1"/>
</dbReference>
<keyword evidence="3" id="KW-0328">Glycosyltransferase</keyword>
<evidence type="ECO:0000256" key="5">
    <source>
        <dbReference type="ARBA" id="ARBA00029843"/>
    </source>
</evidence>
<dbReference type="EC" id="2.4.1.173" evidence="2"/>
<dbReference type="SUPFAM" id="SSF53756">
    <property type="entry name" value="UDP-Glycosyltransferase/glycogen phosphorylase"/>
    <property type="match status" value="1"/>
</dbReference>
<dbReference type="Pfam" id="PF00169">
    <property type="entry name" value="PH"/>
    <property type="match status" value="1"/>
</dbReference>
<dbReference type="Gene3D" id="3.40.50.2000">
    <property type="entry name" value="Glycogen Phosphorylase B"/>
    <property type="match status" value="2"/>
</dbReference>
<feature type="region of interest" description="Disordered" evidence="8">
    <location>
        <begin position="482"/>
        <end position="504"/>
    </location>
</feature>
<evidence type="ECO:0000313" key="11">
    <source>
        <dbReference type="Proteomes" id="UP000001072"/>
    </source>
</evidence>
<dbReference type="eggNOG" id="KOG1192">
    <property type="taxonomic scope" value="Eukaryota"/>
</dbReference>
<feature type="compositionally biased region" description="Acidic residues" evidence="8">
    <location>
        <begin position="86"/>
        <end position="97"/>
    </location>
</feature>
<reference evidence="11" key="1">
    <citation type="journal article" date="2011" name="Proc. Natl. Acad. Sci. U.S.A.">
        <title>Obligate biotrophy features unraveled by the genomic analysis of rust fungi.</title>
        <authorList>
            <person name="Duplessis S."/>
            <person name="Cuomo C.A."/>
            <person name="Lin Y.-C."/>
            <person name="Aerts A."/>
            <person name="Tisserant E."/>
            <person name="Veneault-Fourrey C."/>
            <person name="Joly D.L."/>
            <person name="Hacquard S."/>
            <person name="Amselem J."/>
            <person name="Cantarel B.L."/>
            <person name="Chiu R."/>
            <person name="Coutinho P.M."/>
            <person name="Feau N."/>
            <person name="Field M."/>
            <person name="Frey P."/>
            <person name="Gelhaye E."/>
            <person name="Goldberg J."/>
            <person name="Grabherr M.G."/>
            <person name="Kodira C.D."/>
            <person name="Kohler A."/>
            <person name="Kuees U."/>
            <person name="Lindquist E.A."/>
            <person name="Lucas S.M."/>
            <person name="Mago R."/>
            <person name="Mauceli E."/>
            <person name="Morin E."/>
            <person name="Murat C."/>
            <person name="Pangilinan J.L."/>
            <person name="Park R."/>
            <person name="Pearson M."/>
            <person name="Quesneville H."/>
            <person name="Rouhier N."/>
            <person name="Sakthikumar S."/>
            <person name="Salamov A.A."/>
            <person name="Schmutz J."/>
            <person name="Selles B."/>
            <person name="Shapiro H."/>
            <person name="Tanguay P."/>
            <person name="Tuskan G.A."/>
            <person name="Henrissat B."/>
            <person name="Van de Peer Y."/>
            <person name="Rouze P."/>
            <person name="Ellis J.G."/>
            <person name="Dodds P.N."/>
            <person name="Schein J.E."/>
            <person name="Zhong S."/>
            <person name="Hamelin R.C."/>
            <person name="Grigoriev I.V."/>
            <person name="Szabo L.J."/>
            <person name="Martin F."/>
        </authorList>
    </citation>
    <scope>NUCLEOTIDE SEQUENCE [LARGE SCALE GENOMIC DNA]</scope>
    <source>
        <strain evidence="11">98AG31 / pathotype 3-4-7</strain>
    </source>
</reference>
<dbReference type="AlphaFoldDB" id="F4S6N2"/>
<dbReference type="InterPro" id="IPR001849">
    <property type="entry name" value="PH_domain"/>
</dbReference>
<protein>
    <recommendedName>
        <fullName evidence="2">sterol 3beta-glucosyltransferase</fullName>
        <ecNumber evidence="2">2.4.1.173</ecNumber>
    </recommendedName>
    <alternativeName>
        <fullName evidence="5">Autophagy-related protein 26</fullName>
    </alternativeName>
</protein>
<dbReference type="InterPro" id="IPR050426">
    <property type="entry name" value="Glycosyltransferase_28"/>
</dbReference>
<feature type="non-terminal residue" evidence="10">
    <location>
        <position position="1071"/>
    </location>
</feature>
<dbReference type="InParanoid" id="F4S6N2"/>
<evidence type="ECO:0000256" key="2">
    <source>
        <dbReference type="ARBA" id="ARBA00012650"/>
    </source>
</evidence>
<feature type="domain" description="PH" evidence="9">
    <location>
        <begin position="264"/>
        <end position="362"/>
    </location>
</feature>
<dbReference type="PANTHER" id="PTHR48050">
    <property type="entry name" value="STEROL 3-BETA-GLUCOSYLTRANSFERASE"/>
    <property type="match status" value="1"/>
</dbReference>
<feature type="compositionally biased region" description="Basic and acidic residues" evidence="8">
    <location>
        <begin position="182"/>
        <end position="198"/>
    </location>
</feature>
<proteinExistence type="inferred from homology"/>
<dbReference type="GO" id="GO:0016125">
    <property type="term" value="P:sterol metabolic process"/>
    <property type="evidence" value="ECO:0007669"/>
    <property type="project" value="TreeGrafter"/>
</dbReference>
<evidence type="ECO:0000256" key="6">
    <source>
        <dbReference type="ARBA" id="ARBA00047886"/>
    </source>
</evidence>
<comment type="similarity">
    <text evidence="1">Belongs to the glycosyltransferase 28 family.</text>
</comment>
<dbReference type="GO" id="GO:0005975">
    <property type="term" value="P:carbohydrate metabolic process"/>
    <property type="evidence" value="ECO:0007669"/>
    <property type="project" value="InterPro"/>
</dbReference>
<evidence type="ECO:0000256" key="4">
    <source>
        <dbReference type="ARBA" id="ARBA00022679"/>
    </source>
</evidence>
<feature type="region of interest" description="Disordered" evidence="8">
    <location>
        <begin position="179"/>
        <end position="198"/>
    </location>
</feature>
<feature type="region of interest" description="Disordered" evidence="8">
    <location>
        <begin position="1"/>
        <end position="20"/>
    </location>
</feature>
<dbReference type="SMART" id="SM00233">
    <property type="entry name" value="PH"/>
    <property type="match status" value="1"/>
</dbReference>
<dbReference type="GO" id="GO:0016906">
    <property type="term" value="F:sterol 3-beta-glucosyltransferase activity"/>
    <property type="evidence" value="ECO:0007669"/>
    <property type="project" value="UniProtKB-EC"/>
</dbReference>
<keyword evidence="11" id="KW-1185">Reference proteome</keyword>